<gene>
    <name evidence="4" type="ORF">DNTS_030092</name>
</gene>
<dbReference type="SMART" id="SM00320">
    <property type="entry name" value="WD40"/>
    <property type="match status" value="3"/>
</dbReference>
<dbReference type="InterPro" id="IPR001680">
    <property type="entry name" value="WD40_rpt"/>
</dbReference>
<comment type="caution">
    <text evidence="4">The sequence shown here is derived from an EMBL/GenBank/DDBJ whole genome shotgun (WGS) entry which is preliminary data.</text>
</comment>
<dbReference type="EMBL" id="SRMA01026446">
    <property type="protein sequence ID" value="TRY83861.1"/>
    <property type="molecule type" value="Genomic_DNA"/>
</dbReference>
<name>A0A553Q1Q2_9TELE</name>
<evidence type="ECO:0000256" key="3">
    <source>
        <dbReference type="PROSITE-ProRule" id="PRU00221"/>
    </source>
</evidence>
<dbReference type="InterPro" id="IPR036322">
    <property type="entry name" value="WD40_repeat_dom_sf"/>
</dbReference>
<protein>
    <submittedName>
        <fullName evidence="4">Uncharacterized protein</fullName>
    </submittedName>
</protein>
<evidence type="ECO:0000256" key="1">
    <source>
        <dbReference type="ARBA" id="ARBA00022574"/>
    </source>
</evidence>
<keyword evidence="5" id="KW-1185">Reference proteome</keyword>
<dbReference type="GO" id="GO:0007165">
    <property type="term" value="P:signal transduction"/>
    <property type="evidence" value="ECO:0007669"/>
    <property type="project" value="InterPro"/>
</dbReference>
<dbReference type="PROSITE" id="PS50082">
    <property type="entry name" value="WD_REPEATS_2"/>
    <property type="match status" value="4"/>
</dbReference>
<dbReference type="PROSITE" id="PS50294">
    <property type="entry name" value="WD_REPEATS_REGION"/>
    <property type="match status" value="3"/>
</dbReference>
<dbReference type="InterPro" id="IPR015943">
    <property type="entry name" value="WD40/YVTN_repeat-like_dom_sf"/>
</dbReference>
<evidence type="ECO:0000313" key="5">
    <source>
        <dbReference type="Proteomes" id="UP000316079"/>
    </source>
</evidence>
<dbReference type="PRINTS" id="PR00320">
    <property type="entry name" value="GPROTEINBRPT"/>
</dbReference>
<keyword evidence="2" id="KW-0677">Repeat</keyword>
<feature type="repeat" description="WD" evidence="3">
    <location>
        <begin position="86"/>
        <end position="120"/>
    </location>
</feature>
<organism evidence="4 5">
    <name type="scientific">Danionella cerebrum</name>
    <dbReference type="NCBI Taxonomy" id="2873325"/>
    <lineage>
        <taxon>Eukaryota</taxon>
        <taxon>Metazoa</taxon>
        <taxon>Chordata</taxon>
        <taxon>Craniata</taxon>
        <taxon>Vertebrata</taxon>
        <taxon>Euteleostomi</taxon>
        <taxon>Actinopterygii</taxon>
        <taxon>Neopterygii</taxon>
        <taxon>Teleostei</taxon>
        <taxon>Ostariophysi</taxon>
        <taxon>Cypriniformes</taxon>
        <taxon>Danionidae</taxon>
        <taxon>Danioninae</taxon>
        <taxon>Danionella</taxon>
    </lineage>
</organism>
<evidence type="ECO:0000313" key="4">
    <source>
        <dbReference type="EMBL" id="TRY83861.1"/>
    </source>
</evidence>
<feature type="repeat" description="WD" evidence="3">
    <location>
        <begin position="121"/>
        <end position="153"/>
    </location>
</feature>
<evidence type="ECO:0000256" key="2">
    <source>
        <dbReference type="ARBA" id="ARBA00022737"/>
    </source>
</evidence>
<accession>A0A553Q1Q2</accession>
<dbReference type="AlphaFoldDB" id="A0A553Q1Q2"/>
<feature type="repeat" description="WD" evidence="3">
    <location>
        <begin position="1"/>
        <end position="34"/>
    </location>
</feature>
<dbReference type="InterPro" id="IPR020472">
    <property type="entry name" value="WD40_PAC1"/>
</dbReference>
<reference evidence="4 5" key="1">
    <citation type="journal article" date="2019" name="Sci. Data">
        <title>Hybrid genome assembly and annotation of Danionella translucida.</title>
        <authorList>
            <person name="Kadobianskyi M."/>
            <person name="Schulze L."/>
            <person name="Schuelke M."/>
            <person name="Judkewitz B."/>
        </authorList>
    </citation>
    <scope>NUCLEOTIDE SEQUENCE [LARGE SCALE GENOMIC DNA]</scope>
    <source>
        <strain evidence="4 5">Bolton</strain>
    </source>
</reference>
<dbReference type="CDD" id="cd00200">
    <property type="entry name" value="WD40"/>
    <property type="match status" value="1"/>
</dbReference>
<dbReference type="Pfam" id="PF25391">
    <property type="entry name" value="WD40_Gbeta"/>
    <property type="match status" value="1"/>
</dbReference>
<dbReference type="InterPro" id="IPR016346">
    <property type="entry name" value="G-protein_beta_1-5"/>
</dbReference>
<dbReference type="PANTHER" id="PTHR19850">
    <property type="entry name" value="GUANINE NUCLEOTIDE-BINDING PROTEIN BETA G PROTEIN BETA"/>
    <property type="match status" value="1"/>
</dbReference>
<dbReference type="Proteomes" id="UP000316079">
    <property type="component" value="Unassembled WGS sequence"/>
</dbReference>
<dbReference type="SUPFAM" id="SSF50978">
    <property type="entry name" value="WD40 repeat-like"/>
    <property type="match status" value="1"/>
</dbReference>
<sequence>MSLSVSPDSKMFISGACDASAKLWDIRDGMCRQSFTGHVSDINAVCFFPNGNAFTTGSDDATCRLFDLRADQELMMFSHDNIICGITSVAFSKSGRLLLAGYDDFNCNVWDTLKGERAGVLAGHDNRVSCLGVSEDGMAVATGSWDSFLRIWN</sequence>
<feature type="repeat" description="WD" evidence="3">
    <location>
        <begin position="35"/>
        <end position="76"/>
    </location>
</feature>
<dbReference type="OrthoDB" id="10255630at2759"/>
<proteinExistence type="predicted"/>
<keyword evidence="1 3" id="KW-0853">WD repeat</keyword>
<dbReference type="Gene3D" id="2.130.10.10">
    <property type="entry name" value="YVTN repeat-like/Quinoprotein amine dehydrogenase"/>
    <property type="match status" value="1"/>
</dbReference>